<evidence type="ECO:0000313" key="1">
    <source>
        <dbReference type="EMBL" id="AUB35525.1"/>
    </source>
</evidence>
<keyword evidence="2" id="KW-1185">Reference proteome</keyword>
<keyword evidence="1" id="KW-0808">Transferase</keyword>
<dbReference type="EMBL" id="CP024785">
    <property type="protein sequence ID" value="AUB35525.1"/>
    <property type="molecule type" value="Genomic_DNA"/>
</dbReference>
<keyword evidence="1" id="KW-0418">Kinase</keyword>
<dbReference type="RefSeq" id="WP_100897715.1">
    <property type="nucleotide sequence ID" value="NZ_CAWNNC010000001.1"/>
</dbReference>
<reference evidence="1 2" key="1">
    <citation type="submission" date="2017-11" db="EMBL/GenBank/DDBJ databases">
        <title>Complete genome of a free-living desiccation-tolerant cyanobacterium and its photosynthetic adaptation to extreme terrestrial habitat.</title>
        <authorList>
            <person name="Shang J."/>
        </authorList>
    </citation>
    <scope>NUCLEOTIDE SEQUENCE [LARGE SCALE GENOMIC DNA]</scope>
    <source>
        <strain evidence="1 2">CCNUN1</strain>
    </source>
</reference>
<dbReference type="Proteomes" id="UP000232003">
    <property type="component" value="Chromosome"/>
</dbReference>
<proteinExistence type="predicted"/>
<accession>A0A2K8SL06</accession>
<protein>
    <submittedName>
        <fullName evidence="1">Phosphoenolpyruvate synthase / Pyruvate phosphate dikinase</fullName>
    </submittedName>
</protein>
<evidence type="ECO:0000313" key="2">
    <source>
        <dbReference type="Proteomes" id="UP000232003"/>
    </source>
</evidence>
<organism evidence="1 2">
    <name type="scientific">Nostoc flagelliforme CCNUN1</name>
    <dbReference type="NCBI Taxonomy" id="2038116"/>
    <lineage>
        <taxon>Bacteria</taxon>
        <taxon>Bacillati</taxon>
        <taxon>Cyanobacteriota</taxon>
        <taxon>Cyanophyceae</taxon>
        <taxon>Nostocales</taxon>
        <taxon>Nostocaceae</taxon>
        <taxon>Nostoc</taxon>
    </lineage>
</organism>
<sequence>MLGKWLPGLFGSKNDGVVSTDLRVGDATQIEGNLPSSIRERYTLPAYTTAQQVLDEAEVAGTLKAQKWLHTKFSRHKLKQLQSLAEMYKNQLTYSQEAMKVEEDLQRTRALHGEAVIRHAFGSQEQQSQLGGYEKAFDEVGDSFRF</sequence>
<dbReference type="GO" id="GO:0016301">
    <property type="term" value="F:kinase activity"/>
    <property type="evidence" value="ECO:0007669"/>
    <property type="project" value="UniProtKB-KW"/>
</dbReference>
<name>A0A2K8SL06_9NOSO</name>
<gene>
    <name evidence="1" type="ORF">COO91_01405</name>
</gene>
<dbReference type="OrthoDB" id="484950at2"/>
<keyword evidence="1" id="KW-0670">Pyruvate</keyword>
<dbReference type="AlphaFoldDB" id="A0A2K8SL06"/>
<dbReference type="KEGG" id="nfl:COO91_01405"/>